<evidence type="ECO:0000256" key="1">
    <source>
        <dbReference type="ARBA" id="ARBA00022729"/>
    </source>
</evidence>
<feature type="domain" description="EGF-like" evidence="6">
    <location>
        <begin position="183"/>
        <end position="213"/>
    </location>
</feature>
<dbReference type="Pfam" id="PF13948">
    <property type="entry name" value="DUF4215"/>
    <property type="match status" value="2"/>
</dbReference>
<feature type="domain" description="EGF-like" evidence="6">
    <location>
        <begin position="927"/>
        <end position="971"/>
    </location>
</feature>
<feature type="transmembrane region" description="Helical" evidence="4">
    <location>
        <begin position="1439"/>
        <end position="1457"/>
    </location>
</feature>
<feature type="transmembrane region" description="Helical" evidence="4">
    <location>
        <begin position="1581"/>
        <end position="1602"/>
    </location>
</feature>
<reference evidence="7" key="1">
    <citation type="submission" date="2021-01" db="EMBL/GenBank/DDBJ databases">
        <authorList>
            <consortium name="Genoscope - CEA"/>
            <person name="William W."/>
        </authorList>
    </citation>
    <scope>NUCLEOTIDE SEQUENCE</scope>
</reference>
<organism evidence="7 8">
    <name type="scientific">Paramecium primaurelia</name>
    <dbReference type="NCBI Taxonomy" id="5886"/>
    <lineage>
        <taxon>Eukaryota</taxon>
        <taxon>Sar</taxon>
        <taxon>Alveolata</taxon>
        <taxon>Ciliophora</taxon>
        <taxon>Intramacronucleata</taxon>
        <taxon>Oligohymenophorea</taxon>
        <taxon>Peniculida</taxon>
        <taxon>Parameciidae</taxon>
        <taxon>Paramecium</taxon>
    </lineage>
</organism>
<dbReference type="PANTHER" id="PTHR15332:SF175">
    <property type="entry name" value="PROPROTEIN CONVERTASE SUBTILISIN_KEXIN TYPE 5-LIKE"/>
    <property type="match status" value="1"/>
</dbReference>
<dbReference type="PANTHER" id="PTHR15332">
    <property type="entry name" value="PROPROTEIN CONVERTASE SUBTILISIN_KEXIN TYPE 5-LIKE"/>
    <property type="match status" value="1"/>
</dbReference>
<protein>
    <recommendedName>
        <fullName evidence="6">EGF-like domain-containing protein</fullName>
    </recommendedName>
</protein>
<evidence type="ECO:0000259" key="6">
    <source>
        <dbReference type="SMART" id="SM00181"/>
    </source>
</evidence>
<evidence type="ECO:0000256" key="4">
    <source>
        <dbReference type="SAM" id="Phobius"/>
    </source>
</evidence>
<feature type="domain" description="EGF-like" evidence="6">
    <location>
        <begin position="783"/>
        <end position="823"/>
    </location>
</feature>
<feature type="transmembrane region" description="Helical" evidence="4">
    <location>
        <begin position="1469"/>
        <end position="1494"/>
    </location>
</feature>
<dbReference type="InterPro" id="IPR000742">
    <property type="entry name" value="EGF"/>
</dbReference>
<evidence type="ECO:0000256" key="5">
    <source>
        <dbReference type="SAM" id="SignalP"/>
    </source>
</evidence>
<dbReference type="Proteomes" id="UP000688137">
    <property type="component" value="Unassembled WGS sequence"/>
</dbReference>
<feature type="transmembrane region" description="Helical" evidence="4">
    <location>
        <begin position="1274"/>
        <end position="1296"/>
    </location>
</feature>
<keyword evidence="8" id="KW-1185">Reference proteome</keyword>
<gene>
    <name evidence="7" type="ORF">PPRIM_AZ9-3.1.T0230333</name>
</gene>
<evidence type="ECO:0000256" key="2">
    <source>
        <dbReference type="ARBA" id="ARBA00022737"/>
    </source>
</evidence>
<evidence type="ECO:0000313" key="8">
    <source>
        <dbReference type="Proteomes" id="UP000688137"/>
    </source>
</evidence>
<feature type="domain" description="EGF-like" evidence="6">
    <location>
        <begin position="675"/>
        <end position="706"/>
    </location>
</feature>
<evidence type="ECO:0000313" key="7">
    <source>
        <dbReference type="EMBL" id="CAD8055742.1"/>
    </source>
</evidence>
<dbReference type="SMART" id="SM00261">
    <property type="entry name" value="FU"/>
    <property type="match status" value="9"/>
</dbReference>
<keyword evidence="4" id="KW-0812">Transmembrane</keyword>
<dbReference type="EMBL" id="CAJJDM010000021">
    <property type="protein sequence ID" value="CAD8055742.1"/>
    <property type="molecule type" value="Genomic_DNA"/>
</dbReference>
<dbReference type="InterPro" id="IPR006212">
    <property type="entry name" value="Furin_repeat"/>
</dbReference>
<feature type="chain" id="PRO_5035769877" description="EGF-like domain-containing protein" evidence="5">
    <location>
        <begin position="19"/>
        <end position="1719"/>
    </location>
</feature>
<proteinExistence type="predicted"/>
<keyword evidence="1 5" id="KW-0732">Signal</keyword>
<dbReference type="InterPro" id="IPR011936">
    <property type="entry name" value="Myxo_disulph_rpt"/>
</dbReference>
<keyword evidence="4" id="KW-1133">Transmembrane helix</keyword>
<feature type="domain" description="EGF-like" evidence="6">
    <location>
        <begin position="831"/>
        <end position="870"/>
    </location>
</feature>
<feature type="transmembrane region" description="Helical" evidence="4">
    <location>
        <begin position="1366"/>
        <end position="1391"/>
    </location>
</feature>
<dbReference type="OMA" id="LIHEYAI"/>
<dbReference type="SMART" id="SM00181">
    <property type="entry name" value="EGF"/>
    <property type="match status" value="5"/>
</dbReference>
<comment type="caution">
    <text evidence="7">The sequence shown here is derived from an EMBL/GenBank/DDBJ whole genome shotgun (WGS) entry which is preliminary data.</text>
</comment>
<keyword evidence="2" id="KW-0677">Repeat</keyword>
<keyword evidence="4" id="KW-0472">Membrane</keyword>
<dbReference type="NCBIfam" id="TIGR02232">
    <property type="entry name" value="myxo_disulf_rpt"/>
    <property type="match status" value="2"/>
</dbReference>
<name>A0A8S1KR91_PARPR</name>
<feature type="signal peptide" evidence="5">
    <location>
        <begin position="1"/>
        <end position="18"/>
    </location>
</feature>
<accession>A0A8S1KR91</accession>
<feature type="transmembrane region" description="Helical" evidence="4">
    <location>
        <begin position="1617"/>
        <end position="1635"/>
    </location>
</feature>
<keyword evidence="3" id="KW-1015">Disulfide bond</keyword>
<dbReference type="CDD" id="cd00064">
    <property type="entry name" value="FU"/>
    <property type="match status" value="1"/>
</dbReference>
<sequence>MKQMEFLLLSVILMKIHCGWELYKSELMDSSTFHEWKNSNNIPSSNLLRFCDLQPTLNSKILQGDVSLTRKIIMSTSRGFSKIRISFDIYYIGLWNHAEAITVYANSLLVHNETPNNSLLEDYPMRYCIQRPFGKSNSEKISRIDQTISFNDPQLDIEIVHEQVTSGSTSDYGITNFVLQVFYCDDLCEECDEYQCLTCKLGYQLIKSQCRCDPNSHYSFFNPDLQCLEECPIGYVPDENSVCQLATINNIYMDLEQDNFNIYKFQYIPDKYYSSIQLMTQTIESKSVAGMFGNTDKIVYNDISLPANGLYELKFTLYITGRVTSLMPEEIIIKFNQFVVAKIVDFYTIFFFSYFKQSNRVQYKGICNSTQYQQCKSYQIYMKFYLTETVNEIEFNSKYTLIKSSRKWGIRDFIINQYSISSIQISCLNNCLTCQFNSLDICLSCGINKYLFKGMCIDQCPDYTSAISNVCVDSQIVNNNQEYLINMFHDLNHQYLESYSNKLSLKQYSYFMNKIILGGLNFWSNQQVIHKLRYKKPFYKIQLDFMLVFIDSKNNQIQFRTSINSETPIYSMFGSGISVGNQVGQSDIEVIQSVSYVKSFQSINELSIQLHCIRNIDNEAYCGIYDYRIIIWTCQDYCQECDDNGNCLNQLDTVSTDINGCKQGYYMDDSGNCNICNIGCSSCNGVSDCITCKDGYELRNKICYCSILKDVIEYCSQSNCFHNCQTCLNDKKDVSVIHSKHPKNCLSCDESKNLWLDINQCVCLDGYYMENFSCYLCYPTCKKCQDRARDCLACIPGQHRILISSQCECQTGYFQEDNDLVCSKCSDLCQECKFTKEQCSSCYPFHNRIPQNDTCICMDGYFEVGQLICQKCPSQCKTCRDANTCTSCYEDQFRIMSINNKSCTCQTGYFQQQSSDICGQCHISCLECSNNTNQSCTRCPSTREPLITNNTLQFSCKCRRGYYESNDKQCLSCNDYINPPISHYCYSKCGDGILQWNEDCDDGNDNYRDNCYKCLYGNSFCLDYTCTACDAGQCTDCIDGFYLTQESICLPCDPSCKKCINKSDTCTDCMVYQNDGSGCVMCNKDQGYQVQGDQCVNICGDGIKVQNEQCDDGNLDNNDGCDLLCQIEEGYQCQTLCEKIIYPSIVFELNPYDQKYDSLRIVRIKTDQKVSISGNINSIMKFKINNLNQYEITYVDLTQYSDQYSYLFLELNIQFQSVVSNPQLICQIINQDAILNEQGNTFKDKNYVTSLLEFQAPSNSTESATDGLMKLSKYVLYLLFGFAILAFLFGGLNIFWNLLDVLQLVSYLQFLNVEYPYNVRNYFTIFGFAQFDYIKQYINLESYISEYVNTPDADPKFRDEGYSTVFYVNIITVLTVFITTLITFIACKMLFSTLTKISHSFIYAPLDSQEQSVCTFFIYRITRNLQQSLLKINQEFMSGVIRTFMAVAFDYNLALFLQLKDVYFKDPVLFSSFLFCIIALLLEMAFIYSAILLMSQPAYVFKQKVIQNNFQAIYEGVKLEKNPFTYYFNILLLIKKMLFMMFLVFFYSIPCIQIGLVSLLNMMMAVYLIKVKPLEDKDELIKQIGSEIIIWLAELFIMGFAINEQSNQLEDNGKLNLGWIVIASTSFLILFQLFIDIKQHINFLIHEYAIIKKLIDRIKLLISKQEPEEEQNIFLQGRRRLGFENNTSLNNLNSTKNNRSTCHFKQGRVVTFTVSSNSS</sequence>
<evidence type="ECO:0000256" key="3">
    <source>
        <dbReference type="ARBA" id="ARBA00023157"/>
    </source>
</evidence>